<feature type="compositionally biased region" description="Pro residues" evidence="1">
    <location>
        <begin position="32"/>
        <end position="43"/>
    </location>
</feature>
<comment type="caution">
    <text evidence="3">The sequence shown here is derived from an EMBL/GenBank/DDBJ whole genome shotgun (WGS) entry which is preliminary data.</text>
</comment>
<evidence type="ECO:0000313" key="3">
    <source>
        <dbReference type="EMBL" id="KAK0639468.1"/>
    </source>
</evidence>
<organism evidence="3 4">
    <name type="scientific">Cercophora newfieldiana</name>
    <dbReference type="NCBI Taxonomy" id="92897"/>
    <lineage>
        <taxon>Eukaryota</taxon>
        <taxon>Fungi</taxon>
        <taxon>Dikarya</taxon>
        <taxon>Ascomycota</taxon>
        <taxon>Pezizomycotina</taxon>
        <taxon>Sordariomycetes</taxon>
        <taxon>Sordariomycetidae</taxon>
        <taxon>Sordariales</taxon>
        <taxon>Lasiosphaeriaceae</taxon>
        <taxon>Cercophora</taxon>
    </lineage>
</organism>
<dbReference type="Proteomes" id="UP001174936">
    <property type="component" value="Unassembled WGS sequence"/>
</dbReference>
<sequence>MVYTPLVLLAALLPLALADGPEMEAGRGYGPPWGPGSPPPWAPGRPGGPWQTAAPGPAPADLSCTARAACNSASSAAASCSSRAAATGGAVYNDCLCQAGPSAAIKDCFAGCFGAGGPQWLAQCVPATPAGGGGSTTRPPGGTITGTGVVPTTRASGSGPAPTGSGPLSSRTGTAIGPGPSGNGTASRTLPSTGGPSSSATVTPVRSGASSEMVGSWVASVVGLVFAARLALL</sequence>
<keyword evidence="2" id="KW-0732">Signal</keyword>
<evidence type="ECO:0000256" key="1">
    <source>
        <dbReference type="SAM" id="MobiDB-lite"/>
    </source>
</evidence>
<feature type="signal peptide" evidence="2">
    <location>
        <begin position="1"/>
        <end position="18"/>
    </location>
</feature>
<protein>
    <recommendedName>
        <fullName evidence="5">Extracellular membrane protein CFEM domain-containing protein</fullName>
    </recommendedName>
</protein>
<dbReference type="AlphaFoldDB" id="A0AA39XSK0"/>
<feature type="compositionally biased region" description="Polar residues" evidence="1">
    <location>
        <begin position="183"/>
        <end position="205"/>
    </location>
</feature>
<dbReference type="EMBL" id="JAULSV010000007">
    <property type="protein sequence ID" value="KAK0639468.1"/>
    <property type="molecule type" value="Genomic_DNA"/>
</dbReference>
<feature type="chain" id="PRO_5041440742" description="Extracellular membrane protein CFEM domain-containing protein" evidence="2">
    <location>
        <begin position="19"/>
        <end position="233"/>
    </location>
</feature>
<evidence type="ECO:0008006" key="5">
    <source>
        <dbReference type="Google" id="ProtNLM"/>
    </source>
</evidence>
<accession>A0AA39XSK0</accession>
<proteinExistence type="predicted"/>
<reference evidence="3" key="1">
    <citation type="submission" date="2023-06" db="EMBL/GenBank/DDBJ databases">
        <title>Genome-scale phylogeny and comparative genomics of the fungal order Sordariales.</title>
        <authorList>
            <consortium name="Lawrence Berkeley National Laboratory"/>
            <person name="Hensen N."/>
            <person name="Bonometti L."/>
            <person name="Westerberg I."/>
            <person name="Brannstrom I.O."/>
            <person name="Guillou S."/>
            <person name="Cros-Aarteil S."/>
            <person name="Calhoun S."/>
            <person name="Haridas S."/>
            <person name="Kuo A."/>
            <person name="Mondo S."/>
            <person name="Pangilinan J."/>
            <person name="Riley R."/>
            <person name="Labutti K."/>
            <person name="Andreopoulos B."/>
            <person name="Lipzen A."/>
            <person name="Chen C."/>
            <person name="Yanf M."/>
            <person name="Daum C."/>
            <person name="Ng V."/>
            <person name="Clum A."/>
            <person name="Steindorff A."/>
            <person name="Ohm R."/>
            <person name="Martin F."/>
            <person name="Silar P."/>
            <person name="Natvig D."/>
            <person name="Lalanne C."/>
            <person name="Gautier V."/>
            <person name="Ament-Velasquez S.L."/>
            <person name="Kruys A."/>
            <person name="Hutchinson M.I."/>
            <person name="Powell A.J."/>
            <person name="Barry K."/>
            <person name="Miller A.N."/>
            <person name="Grigoriev I.V."/>
            <person name="Debuchy R."/>
            <person name="Gladieux P."/>
            <person name="Thoren M.H."/>
            <person name="Johannesson H."/>
        </authorList>
    </citation>
    <scope>NUCLEOTIDE SEQUENCE</scope>
    <source>
        <strain evidence="3">SMH2532-1</strain>
    </source>
</reference>
<gene>
    <name evidence="3" type="ORF">B0T16DRAFT_450173</name>
</gene>
<evidence type="ECO:0000313" key="4">
    <source>
        <dbReference type="Proteomes" id="UP001174936"/>
    </source>
</evidence>
<name>A0AA39XSK0_9PEZI</name>
<feature type="region of interest" description="Disordered" evidence="1">
    <location>
        <begin position="27"/>
        <end position="58"/>
    </location>
</feature>
<feature type="compositionally biased region" description="Low complexity" evidence="1">
    <location>
        <begin position="136"/>
        <end position="170"/>
    </location>
</feature>
<keyword evidence="4" id="KW-1185">Reference proteome</keyword>
<feature type="region of interest" description="Disordered" evidence="1">
    <location>
        <begin position="130"/>
        <end position="205"/>
    </location>
</feature>
<evidence type="ECO:0000256" key="2">
    <source>
        <dbReference type="SAM" id="SignalP"/>
    </source>
</evidence>